<feature type="compositionally biased region" description="Basic residues" evidence="1">
    <location>
        <begin position="129"/>
        <end position="138"/>
    </location>
</feature>
<reference evidence="2" key="1">
    <citation type="submission" date="2023-03" db="EMBL/GenBank/DDBJ databases">
        <title>Massive genome expansion in bonnet fungi (Mycena s.s.) driven by repeated elements and novel gene families across ecological guilds.</title>
        <authorList>
            <consortium name="Lawrence Berkeley National Laboratory"/>
            <person name="Harder C.B."/>
            <person name="Miyauchi S."/>
            <person name="Viragh M."/>
            <person name="Kuo A."/>
            <person name="Thoen E."/>
            <person name="Andreopoulos B."/>
            <person name="Lu D."/>
            <person name="Skrede I."/>
            <person name="Drula E."/>
            <person name="Henrissat B."/>
            <person name="Morin E."/>
            <person name="Kohler A."/>
            <person name="Barry K."/>
            <person name="LaButti K."/>
            <person name="Morin E."/>
            <person name="Salamov A."/>
            <person name="Lipzen A."/>
            <person name="Mereny Z."/>
            <person name="Hegedus B."/>
            <person name="Baldrian P."/>
            <person name="Stursova M."/>
            <person name="Weitz H."/>
            <person name="Taylor A."/>
            <person name="Grigoriev I.V."/>
            <person name="Nagy L.G."/>
            <person name="Martin F."/>
            <person name="Kauserud H."/>
        </authorList>
    </citation>
    <scope>NUCLEOTIDE SEQUENCE</scope>
    <source>
        <strain evidence="2">CBHHK002</strain>
    </source>
</reference>
<dbReference type="EMBL" id="JARIHO010000006">
    <property type="protein sequence ID" value="KAJ7359809.1"/>
    <property type="molecule type" value="Genomic_DNA"/>
</dbReference>
<feature type="region of interest" description="Disordered" evidence="1">
    <location>
        <begin position="200"/>
        <end position="238"/>
    </location>
</feature>
<dbReference type="AlphaFoldDB" id="A0AAD7AIV2"/>
<evidence type="ECO:0000313" key="2">
    <source>
        <dbReference type="EMBL" id="KAJ7359809.1"/>
    </source>
</evidence>
<dbReference type="Proteomes" id="UP001218218">
    <property type="component" value="Unassembled WGS sequence"/>
</dbReference>
<sequence length="238" mass="26908">MSLAAQYQCAKVSTFKSTGQLRSTQPHLEERGNSEQSSPIHHTENHHIRVPSHLSDVTMKEIHTNFGYDREQWSPLRSLTPGPSQPCPQPRRVCFSSSSSPDNSDLVECNNDQDLDNTEEQVEDDKGGKGKKHAKSNQKKGGWTIRLEEGGWTIEPEGQRRKDLGPNEGLDWRSQRSGLEGPDLEAGDIWNIIWKAMDEEDDRQMTTGGEATTNKRKKLKPEEKGRRELARKGIKPLK</sequence>
<feature type="region of interest" description="Disordered" evidence="1">
    <location>
        <begin position="18"/>
        <end position="55"/>
    </location>
</feature>
<accession>A0AAD7AIV2</accession>
<feature type="compositionally biased region" description="Basic and acidic residues" evidence="1">
    <location>
        <begin position="157"/>
        <end position="174"/>
    </location>
</feature>
<feature type="compositionally biased region" description="Basic and acidic residues" evidence="1">
    <location>
        <begin position="220"/>
        <end position="231"/>
    </location>
</feature>
<comment type="caution">
    <text evidence="2">The sequence shown here is derived from an EMBL/GenBank/DDBJ whole genome shotgun (WGS) entry which is preliminary data.</text>
</comment>
<proteinExistence type="predicted"/>
<evidence type="ECO:0000313" key="3">
    <source>
        <dbReference type="Proteomes" id="UP001218218"/>
    </source>
</evidence>
<gene>
    <name evidence="2" type="ORF">DFH08DRAFT_801572</name>
</gene>
<protein>
    <submittedName>
        <fullName evidence="2">Uncharacterized protein</fullName>
    </submittedName>
</protein>
<keyword evidence="3" id="KW-1185">Reference proteome</keyword>
<evidence type="ECO:0000256" key="1">
    <source>
        <dbReference type="SAM" id="MobiDB-lite"/>
    </source>
</evidence>
<name>A0AAD7AIV2_9AGAR</name>
<feature type="region of interest" description="Disordered" evidence="1">
    <location>
        <begin position="70"/>
        <end position="184"/>
    </location>
</feature>
<feature type="compositionally biased region" description="Acidic residues" evidence="1">
    <location>
        <begin position="111"/>
        <end position="123"/>
    </location>
</feature>
<organism evidence="2 3">
    <name type="scientific">Mycena albidolilacea</name>
    <dbReference type="NCBI Taxonomy" id="1033008"/>
    <lineage>
        <taxon>Eukaryota</taxon>
        <taxon>Fungi</taxon>
        <taxon>Dikarya</taxon>
        <taxon>Basidiomycota</taxon>
        <taxon>Agaricomycotina</taxon>
        <taxon>Agaricomycetes</taxon>
        <taxon>Agaricomycetidae</taxon>
        <taxon>Agaricales</taxon>
        <taxon>Marasmiineae</taxon>
        <taxon>Mycenaceae</taxon>
        <taxon>Mycena</taxon>
    </lineage>
</organism>